<organism evidence="2 3">
    <name type="scientific">Phtheirospermum japonicum</name>
    <dbReference type="NCBI Taxonomy" id="374723"/>
    <lineage>
        <taxon>Eukaryota</taxon>
        <taxon>Viridiplantae</taxon>
        <taxon>Streptophyta</taxon>
        <taxon>Embryophyta</taxon>
        <taxon>Tracheophyta</taxon>
        <taxon>Spermatophyta</taxon>
        <taxon>Magnoliopsida</taxon>
        <taxon>eudicotyledons</taxon>
        <taxon>Gunneridae</taxon>
        <taxon>Pentapetalae</taxon>
        <taxon>asterids</taxon>
        <taxon>lamiids</taxon>
        <taxon>Lamiales</taxon>
        <taxon>Orobanchaceae</taxon>
        <taxon>Orobanchaceae incertae sedis</taxon>
        <taxon>Phtheirospermum</taxon>
    </lineage>
</organism>
<evidence type="ECO:0000313" key="2">
    <source>
        <dbReference type="EMBL" id="GFP82296.1"/>
    </source>
</evidence>
<dbReference type="EMBL" id="BMAC01000040">
    <property type="protein sequence ID" value="GFP82296.1"/>
    <property type="molecule type" value="Genomic_DNA"/>
</dbReference>
<dbReference type="Pfam" id="PF05695">
    <property type="entry name" value="Ycf2"/>
    <property type="match status" value="1"/>
</dbReference>
<dbReference type="AlphaFoldDB" id="A0A830B5R9"/>
<protein>
    <submittedName>
        <fullName evidence="2">Protein ycf2</fullName>
    </submittedName>
</protein>
<dbReference type="OrthoDB" id="1737685at2759"/>
<keyword evidence="3" id="KW-1185">Reference proteome</keyword>
<sequence length="140" mass="15690">MKRVEKGQMYRTFQRDSAFSTLSKWNLFQTYMPWLLTSTGKKFVSIFHDIMHGSGISWRILQKKWYLPQWNLISEYPPGTSDAFLAGLVISIPGGLAVNITSGCTPGGLAVSITPVSWQVFAVVSVKKSINKSFDILINN</sequence>
<evidence type="ECO:0000313" key="3">
    <source>
        <dbReference type="Proteomes" id="UP000653305"/>
    </source>
</evidence>
<proteinExistence type="predicted"/>
<dbReference type="Proteomes" id="UP000653305">
    <property type="component" value="Unassembled WGS sequence"/>
</dbReference>
<gene>
    <name evidence="2" type="ORF">PHJA_000372800</name>
</gene>
<comment type="caution">
    <text evidence="2">The sequence shown here is derived from an EMBL/GenBank/DDBJ whole genome shotgun (WGS) entry which is preliminary data.</text>
</comment>
<reference evidence="2" key="1">
    <citation type="submission" date="2020-07" db="EMBL/GenBank/DDBJ databases">
        <title>Ethylene signaling mediates host invasion by parasitic plants.</title>
        <authorList>
            <person name="Yoshida S."/>
        </authorList>
    </citation>
    <scope>NUCLEOTIDE SEQUENCE</scope>
    <source>
        <strain evidence="2">Okayama</strain>
    </source>
</reference>
<name>A0A830B5R9_9LAMI</name>
<feature type="domain" description="Ycf2 N-terminal" evidence="1">
    <location>
        <begin position="2"/>
        <end position="43"/>
    </location>
</feature>
<dbReference type="InterPro" id="IPR056777">
    <property type="entry name" value="Ycf2_N"/>
</dbReference>
<evidence type="ECO:0000259" key="1">
    <source>
        <dbReference type="Pfam" id="PF05695"/>
    </source>
</evidence>
<accession>A0A830B5R9</accession>